<feature type="domain" description="HpcH/HpaI aldolase/citrate lyase" evidence="3">
    <location>
        <begin position="49"/>
        <end position="225"/>
    </location>
</feature>
<keyword evidence="5" id="KW-1185">Reference proteome</keyword>
<dbReference type="AlphaFoldDB" id="A0AA39R3R2"/>
<proteinExistence type="predicted"/>
<organism evidence="4 5">
    <name type="scientific">Cladonia borealis</name>
    <dbReference type="NCBI Taxonomy" id="184061"/>
    <lineage>
        <taxon>Eukaryota</taxon>
        <taxon>Fungi</taxon>
        <taxon>Dikarya</taxon>
        <taxon>Ascomycota</taxon>
        <taxon>Pezizomycotina</taxon>
        <taxon>Lecanoromycetes</taxon>
        <taxon>OSLEUM clade</taxon>
        <taxon>Lecanoromycetidae</taxon>
        <taxon>Lecanorales</taxon>
        <taxon>Lecanorineae</taxon>
        <taxon>Cladoniaceae</taxon>
        <taxon>Cladonia</taxon>
    </lineage>
</organism>
<dbReference type="PANTHER" id="PTHR30502:SF8">
    <property type="entry name" value="SYNTHASE, PUTATIVE-RELATED"/>
    <property type="match status" value="1"/>
</dbReference>
<dbReference type="InterPro" id="IPR050251">
    <property type="entry name" value="HpcH-HpaI_aldolase"/>
</dbReference>
<dbReference type="GO" id="GO:0005737">
    <property type="term" value="C:cytoplasm"/>
    <property type="evidence" value="ECO:0007669"/>
    <property type="project" value="TreeGrafter"/>
</dbReference>
<dbReference type="InterPro" id="IPR015813">
    <property type="entry name" value="Pyrv/PenolPyrv_kinase-like_dom"/>
</dbReference>
<dbReference type="GO" id="GO:0016832">
    <property type="term" value="F:aldehyde-lyase activity"/>
    <property type="evidence" value="ECO:0007669"/>
    <property type="project" value="TreeGrafter"/>
</dbReference>
<evidence type="ECO:0000256" key="1">
    <source>
        <dbReference type="ARBA" id="ARBA00022723"/>
    </source>
</evidence>
<dbReference type="Gene3D" id="3.20.20.60">
    <property type="entry name" value="Phosphoenolpyruvate-binding domains"/>
    <property type="match status" value="1"/>
</dbReference>
<keyword evidence="2" id="KW-0456">Lyase</keyword>
<dbReference type="Proteomes" id="UP001166286">
    <property type="component" value="Unassembled WGS sequence"/>
</dbReference>
<sequence length="301" mass="33386">MSPTSNSNGSHVQKFGDMRDYMALSLFQPHRTRQAIRDAHEKRIPPMIGYYAGLASVPITRWVAPMGFDYVWIDWEHSAMNTETMTTMVHEAAFLSNGRTIPWVRVPGHDESKIAYALDAGASIVVPHVDTVEQAKHVVSAVKFGSKRNGIRSAPPFRYVHHLTDTPMEPQHGLWESLNNQGAVMIQIETLLGIHNLDAILTEVPDIDAVWLGALDTRVSMGLPAGHGIRGSEPEWLEAAELFHQTVKKHNKPYAGFSFAKGEELRKLTANMSMCMITADTTKLAEMVGELTDAKATLAFQ</sequence>
<dbReference type="InterPro" id="IPR040442">
    <property type="entry name" value="Pyrv_kinase-like_dom_sf"/>
</dbReference>
<accession>A0AA39R3R2</accession>
<dbReference type="InterPro" id="IPR005000">
    <property type="entry name" value="Aldolase/citrate-lyase_domain"/>
</dbReference>
<comment type="caution">
    <text evidence="4">The sequence shown here is derived from an EMBL/GenBank/DDBJ whole genome shotgun (WGS) entry which is preliminary data.</text>
</comment>
<dbReference type="PANTHER" id="PTHR30502">
    <property type="entry name" value="2-KETO-3-DEOXY-L-RHAMNONATE ALDOLASE"/>
    <property type="match status" value="1"/>
</dbReference>
<protein>
    <recommendedName>
        <fullName evidence="3">HpcH/HpaI aldolase/citrate lyase domain-containing protein</fullName>
    </recommendedName>
</protein>
<name>A0AA39R3R2_9LECA</name>
<reference evidence="4" key="1">
    <citation type="submission" date="2023-03" db="EMBL/GenBank/DDBJ databases">
        <title>Complete genome of Cladonia borealis.</title>
        <authorList>
            <person name="Park H."/>
        </authorList>
    </citation>
    <scope>NUCLEOTIDE SEQUENCE</scope>
    <source>
        <strain evidence="4">ANT050790</strain>
    </source>
</reference>
<evidence type="ECO:0000256" key="2">
    <source>
        <dbReference type="ARBA" id="ARBA00023239"/>
    </source>
</evidence>
<evidence type="ECO:0000313" key="5">
    <source>
        <dbReference type="Proteomes" id="UP001166286"/>
    </source>
</evidence>
<evidence type="ECO:0000259" key="3">
    <source>
        <dbReference type="Pfam" id="PF03328"/>
    </source>
</evidence>
<dbReference type="Pfam" id="PF03328">
    <property type="entry name" value="HpcH_HpaI"/>
    <property type="match status" value="1"/>
</dbReference>
<dbReference type="GO" id="GO:0046872">
    <property type="term" value="F:metal ion binding"/>
    <property type="evidence" value="ECO:0007669"/>
    <property type="project" value="UniProtKB-KW"/>
</dbReference>
<evidence type="ECO:0000313" key="4">
    <source>
        <dbReference type="EMBL" id="KAK0513245.1"/>
    </source>
</evidence>
<gene>
    <name evidence="4" type="ORF">JMJ35_004231</name>
</gene>
<dbReference type="EMBL" id="JAFEKC020000008">
    <property type="protein sequence ID" value="KAK0513245.1"/>
    <property type="molecule type" value="Genomic_DNA"/>
</dbReference>
<dbReference type="SUPFAM" id="SSF51621">
    <property type="entry name" value="Phosphoenolpyruvate/pyruvate domain"/>
    <property type="match status" value="1"/>
</dbReference>
<keyword evidence="1" id="KW-0479">Metal-binding</keyword>